<dbReference type="InterPro" id="IPR008307">
    <property type="entry name" value="UCP018957"/>
</dbReference>
<dbReference type="OrthoDB" id="9808776at2"/>
<dbReference type="EMBL" id="CP001037">
    <property type="protein sequence ID" value="ACC81215.1"/>
    <property type="molecule type" value="Genomic_DNA"/>
</dbReference>
<proteinExistence type="predicted"/>
<dbReference type="KEGG" id="npu:Npun_R2662"/>
<dbReference type="InterPro" id="IPR014923">
    <property type="entry name" value="DUF1802"/>
</dbReference>
<gene>
    <name evidence="1" type="ordered locus">Npun_R2662</name>
</gene>
<protein>
    <recommendedName>
        <fullName evidence="3">DUF1802 family protein</fullName>
    </recommendedName>
</protein>
<dbReference type="AlphaFoldDB" id="B2ITI4"/>
<evidence type="ECO:0008006" key="3">
    <source>
        <dbReference type="Google" id="ProtNLM"/>
    </source>
</evidence>
<evidence type="ECO:0000313" key="2">
    <source>
        <dbReference type="Proteomes" id="UP000001191"/>
    </source>
</evidence>
<organism evidence="1 2">
    <name type="scientific">Nostoc punctiforme (strain ATCC 29133 / PCC 73102)</name>
    <dbReference type="NCBI Taxonomy" id="63737"/>
    <lineage>
        <taxon>Bacteria</taxon>
        <taxon>Bacillati</taxon>
        <taxon>Cyanobacteriota</taxon>
        <taxon>Cyanophyceae</taxon>
        <taxon>Nostocales</taxon>
        <taxon>Nostocaceae</taxon>
        <taxon>Nostoc</taxon>
    </lineage>
</organism>
<reference evidence="2" key="1">
    <citation type="submission" date="2008-04" db="EMBL/GenBank/DDBJ databases">
        <title>Complete sequence of chromosome of Nostoc punctiforme ATCC 29133.</title>
        <authorList>
            <consortium name="US DOE Joint Genome Institute"/>
            <person name="Copeland A."/>
            <person name="Lucas S."/>
            <person name="Lapidus A."/>
            <person name="Glavina del Rio T."/>
            <person name="Dalin E."/>
            <person name="Tice H."/>
            <person name="Pitluck S."/>
            <person name="Chain P."/>
            <person name="Malfatti S."/>
            <person name="Shin M."/>
            <person name="Vergez L."/>
            <person name="Schmutz J."/>
            <person name="Larimer F."/>
            <person name="Land M."/>
            <person name="Hauser L."/>
            <person name="Kyrpides N."/>
            <person name="Kim E."/>
            <person name="Meeks J.C."/>
            <person name="Elhai J."/>
            <person name="Campbell E.L."/>
            <person name="Thiel T."/>
            <person name="Longmire J."/>
            <person name="Potts M."/>
            <person name="Atlas R."/>
        </authorList>
    </citation>
    <scope>NUCLEOTIDE SEQUENCE [LARGE SCALE GENOMIC DNA]</scope>
    <source>
        <strain evidence="2">ATCC 29133 / PCC 73102</strain>
    </source>
</reference>
<evidence type="ECO:0000313" key="1">
    <source>
        <dbReference type="EMBL" id="ACC81215.1"/>
    </source>
</evidence>
<dbReference type="STRING" id="63737.Npun_R2662"/>
<dbReference type="EnsemblBacteria" id="ACC81215">
    <property type="protein sequence ID" value="ACC81215"/>
    <property type="gene ID" value="Npun_R2662"/>
</dbReference>
<dbReference type="Pfam" id="PF08819">
    <property type="entry name" value="DUF1802"/>
    <property type="match status" value="1"/>
</dbReference>
<dbReference type="HOGENOM" id="CLU_085858_3_0_3"/>
<accession>B2ITI4</accession>
<dbReference type="PIRSF" id="PIRSF018957">
    <property type="entry name" value="UCP018957"/>
    <property type="match status" value="1"/>
</dbReference>
<name>B2ITI4_NOSP7</name>
<dbReference type="RefSeq" id="WP_012409209.1">
    <property type="nucleotide sequence ID" value="NC_010628.1"/>
</dbReference>
<dbReference type="PhylomeDB" id="B2ITI4"/>
<keyword evidence="2" id="KW-1185">Reference proteome</keyword>
<sequence>MLMELTTTSHALKEWAVAVNALESGKTIMLLRKGGIHERNGNFQVAHKQILLYPTYEHQQAFMLKPEYANRVYPVTSGWHPETVRIGSWAEITDILPISDEFLVNALLPFHIWNEHFISDRLKWKPRQPLYILLLRTYKLTQDQEIPYHPKYGGCKSWIDLDQSINLQETTPALSDFAYTQLVQTIRGIVGDKMARKIDMLNYNSTFS</sequence>
<dbReference type="eggNOG" id="COG4293">
    <property type="taxonomic scope" value="Bacteria"/>
</dbReference>
<reference evidence="1 2" key="2">
    <citation type="journal article" date="2013" name="Plant Physiol.">
        <title>A Nostoc punctiforme Sugar Transporter Necessary to Establish a Cyanobacterium-Plant Symbiosis.</title>
        <authorList>
            <person name="Ekman M."/>
            <person name="Picossi S."/>
            <person name="Campbell E.L."/>
            <person name="Meeks J.C."/>
            <person name="Flores E."/>
        </authorList>
    </citation>
    <scope>NUCLEOTIDE SEQUENCE [LARGE SCALE GENOMIC DNA]</scope>
    <source>
        <strain evidence="2">ATCC 29133 / PCC 73102</strain>
    </source>
</reference>
<dbReference type="Proteomes" id="UP000001191">
    <property type="component" value="Chromosome"/>
</dbReference>